<dbReference type="EMBL" id="CP000750">
    <property type="protein sequence ID" value="ABS05431.1"/>
    <property type="molecule type" value="Genomic_DNA"/>
</dbReference>
<protein>
    <submittedName>
        <fullName evidence="1">Phosphoesterase HXTX</fullName>
    </submittedName>
</protein>
<dbReference type="RefSeq" id="WP_012086283.1">
    <property type="nucleotide sequence ID" value="NC_009664.2"/>
</dbReference>
<dbReference type="PANTHER" id="PTHR40037:SF1">
    <property type="entry name" value="PHOSPHOESTERASE SAOUHSC_00951-RELATED"/>
    <property type="match status" value="1"/>
</dbReference>
<dbReference type="KEGG" id="kra:Krad_3968"/>
<dbReference type="eggNOG" id="COG1514">
    <property type="taxonomic scope" value="Bacteria"/>
</dbReference>
<reference evidence="2" key="1">
    <citation type="journal article" date="2008" name="PLoS ONE">
        <title>Survival in nuclear waste, extreme resistance, and potential applications gleaned from the genome sequence of Kineococcus radiotolerans SRS30216.</title>
        <authorList>
            <person name="Bagwell C.E."/>
            <person name="Bhat S."/>
            <person name="Hawkins G.M."/>
            <person name="Smith B.W."/>
            <person name="Biswas T."/>
            <person name="Hoover T.R."/>
            <person name="Saunders E."/>
            <person name="Han C.S."/>
            <person name="Tsodikov O.V."/>
            <person name="Shimkets L.J."/>
        </authorList>
    </citation>
    <scope>NUCLEOTIDE SEQUENCE [LARGE SCALE GENOMIC DNA]</scope>
    <source>
        <strain evidence="2">ATCC BAA-149 / DSM 14245 / SRS30216</strain>
    </source>
</reference>
<accession>A6WF42</accession>
<dbReference type="PANTHER" id="PTHR40037">
    <property type="entry name" value="PHOSPHOESTERASE YJCG-RELATED"/>
    <property type="match status" value="1"/>
</dbReference>
<dbReference type="InterPro" id="IPR050580">
    <property type="entry name" value="2H_phosphoesterase_YjcG-like"/>
</dbReference>
<gene>
    <name evidence="1" type="ordered locus">Krad_3968</name>
</gene>
<dbReference type="InterPro" id="IPR009097">
    <property type="entry name" value="Cyclic_Pdiesterase"/>
</dbReference>
<keyword evidence="2" id="KW-1185">Reference proteome</keyword>
<evidence type="ECO:0000313" key="1">
    <source>
        <dbReference type="EMBL" id="ABS05431.1"/>
    </source>
</evidence>
<evidence type="ECO:0000313" key="2">
    <source>
        <dbReference type="Proteomes" id="UP000001116"/>
    </source>
</evidence>
<dbReference type="OrthoDB" id="358773at2"/>
<dbReference type="STRING" id="266940.Krad_3968"/>
<dbReference type="Pfam" id="PF13563">
    <property type="entry name" value="2_5_RNA_ligase2"/>
    <property type="match status" value="1"/>
</dbReference>
<dbReference type="Gene3D" id="3.90.1140.10">
    <property type="entry name" value="Cyclic phosphodiesterase"/>
    <property type="match status" value="1"/>
</dbReference>
<dbReference type="Proteomes" id="UP000001116">
    <property type="component" value="Chromosome"/>
</dbReference>
<dbReference type="SUPFAM" id="SSF55144">
    <property type="entry name" value="LigT-like"/>
    <property type="match status" value="1"/>
</dbReference>
<name>A6WF42_KINRD</name>
<sequence length="182" mass="19616">MTGSAPGGTGRAARTIGVSIPVPAPHAGELTAWREEFGDPLARAIPPHITLLPPSVLPDADLDAARDHLAATAAAASPFEVHLRGTATFRPVSPVVFVQVTRGISECELLQAAVRTGPLAREISFPFHPHVTVAHDVDEASLDRAELVLRDWEATFTVKGFSLYEHGADGVWRPREDFTFRQ</sequence>
<dbReference type="AlphaFoldDB" id="A6WF42"/>
<organism evidence="1 2">
    <name type="scientific">Kineococcus radiotolerans (strain ATCC BAA-149 / DSM 14245 / SRS30216)</name>
    <dbReference type="NCBI Taxonomy" id="266940"/>
    <lineage>
        <taxon>Bacteria</taxon>
        <taxon>Bacillati</taxon>
        <taxon>Actinomycetota</taxon>
        <taxon>Actinomycetes</taxon>
        <taxon>Kineosporiales</taxon>
        <taxon>Kineosporiaceae</taxon>
        <taxon>Kineococcus</taxon>
    </lineage>
</organism>
<dbReference type="HOGENOM" id="CLU_104553_0_0_11"/>
<proteinExistence type="predicted"/>